<gene>
    <name evidence="6" type="ORF">DCO56_21115</name>
</gene>
<dbReference type="InterPro" id="IPR036249">
    <property type="entry name" value="Thioredoxin-like_sf"/>
</dbReference>
<dbReference type="AlphaFoldDB" id="A0A363NPJ7"/>
<protein>
    <recommendedName>
        <fullName evidence="5">Thioredoxin domain-containing protein</fullName>
    </recommendedName>
</protein>
<dbReference type="SUPFAM" id="SSF52833">
    <property type="entry name" value="Thioredoxin-like"/>
    <property type="match status" value="1"/>
</dbReference>
<dbReference type="Proteomes" id="UP000250831">
    <property type="component" value="Unassembled WGS sequence"/>
</dbReference>
<dbReference type="GO" id="GO:0017004">
    <property type="term" value="P:cytochrome complex assembly"/>
    <property type="evidence" value="ECO:0007669"/>
    <property type="project" value="UniProtKB-KW"/>
</dbReference>
<dbReference type="InterPro" id="IPR013766">
    <property type="entry name" value="Thioredoxin_domain"/>
</dbReference>
<proteinExistence type="predicted"/>
<accession>A0A363NPJ7</accession>
<keyword evidence="2" id="KW-0201">Cytochrome c-type biogenesis</keyword>
<dbReference type="GO" id="GO:0030313">
    <property type="term" value="C:cell envelope"/>
    <property type="evidence" value="ECO:0007669"/>
    <property type="project" value="UniProtKB-SubCell"/>
</dbReference>
<dbReference type="PANTHER" id="PTHR42852:SF6">
    <property type="entry name" value="THIOL:DISULFIDE INTERCHANGE PROTEIN DSBE"/>
    <property type="match status" value="1"/>
</dbReference>
<dbReference type="CDD" id="cd02966">
    <property type="entry name" value="TlpA_like_family"/>
    <property type="match status" value="1"/>
</dbReference>
<name>A0A363NPJ7_9SPHI</name>
<evidence type="ECO:0000256" key="3">
    <source>
        <dbReference type="ARBA" id="ARBA00023157"/>
    </source>
</evidence>
<dbReference type="OrthoDB" id="793244at2"/>
<evidence type="ECO:0000256" key="2">
    <source>
        <dbReference type="ARBA" id="ARBA00022748"/>
    </source>
</evidence>
<keyword evidence="4" id="KW-0676">Redox-active center</keyword>
<dbReference type="Gene3D" id="3.40.30.10">
    <property type="entry name" value="Glutaredoxin"/>
    <property type="match status" value="1"/>
</dbReference>
<dbReference type="EMBL" id="QCXX01000006">
    <property type="protein sequence ID" value="PUV22698.1"/>
    <property type="molecule type" value="Genomic_DNA"/>
</dbReference>
<feature type="domain" description="Thioredoxin" evidence="5">
    <location>
        <begin position="128"/>
        <end position="276"/>
    </location>
</feature>
<dbReference type="PROSITE" id="PS51352">
    <property type="entry name" value="THIOREDOXIN_2"/>
    <property type="match status" value="1"/>
</dbReference>
<dbReference type="PANTHER" id="PTHR42852">
    <property type="entry name" value="THIOL:DISULFIDE INTERCHANGE PROTEIN DSBE"/>
    <property type="match status" value="1"/>
</dbReference>
<keyword evidence="7" id="KW-1185">Reference proteome</keyword>
<organism evidence="6 7">
    <name type="scientific">Sphingobacterium athyrii</name>
    <dbReference type="NCBI Taxonomy" id="2152717"/>
    <lineage>
        <taxon>Bacteria</taxon>
        <taxon>Pseudomonadati</taxon>
        <taxon>Bacteroidota</taxon>
        <taxon>Sphingobacteriia</taxon>
        <taxon>Sphingobacteriales</taxon>
        <taxon>Sphingobacteriaceae</taxon>
        <taxon>Sphingobacterium</taxon>
    </lineage>
</organism>
<comment type="caution">
    <text evidence="6">The sequence shown here is derived from an EMBL/GenBank/DDBJ whole genome shotgun (WGS) entry which is preliminary data.</text>
</comment>
<dbReference type="RefSeq" id="WP_108635726.1">
    <property type="nucleotide sequence ID" value="NZ_QCXX01000006.1"/>
</dbReference>
<evidence type="ECO:0000313" key="6">
    <source>
        <dbReference type="EMBL" id="PUV22698.1"/>
    </source>
</evidence>
<sequence>MNTLKLLTLVKIYINTYICQALARYSCRSYCKGAGRVLKKIRLLASDFFPVNTCLFSAFYAIRFELASGFHRCDPMKTRCRLDENPRKGRSWSGVGRGLLLCTILVSMFSLWAQTPRKDSGAMGPKPLQIGDSIPDALWNLTLNTVRPANGKPNITLDDFRDKKLIVLDFWNTWCGSCITGIKHGGQLQGATKADIEIIPVTEQKSAEINNFLSKNEILRNSKLHIVTDAGTIAEYFPHTLVPHVVFIKNNKVVHIGGFESMTADNLNSILNDQVGGLLYVKNDQAIQTSLLASMDTLSGTKYSMLSRYRKDVLPSTFKEVDTLNGTQRIAFFNYSIKELLEYTFSIQPLALNTIDLTGSRFSLEDIAYHNSMGDKIEWLSRYALCYEQNVLLGASEKELKNNLLHDISKFLRIDVSFAPTKVKIYELHGKKKTGSINGKNSQYTRLYYLIDAYNRLPNSMPIVDKKGLSREIYVPKRNLSKLNSEQLIALINEAGCQLIRSVTTINTIHIKDR</sequence>
<evidence type="ECO:0000256" key="1">
    <source>
        <dbReference type="ARBA" id="ARBA00004196"/>
    </source>
</evidence>
<comment type="subcellular location">
    <subcellularLocation>
        <location evidence="1">Cell envelope</location>
    </subcellularLocation>
</comment>
<evidence type="ECO:0000256" key="4">
    <source>
        <dbReference type="ARBA" id="ARBA00023284"/>
    </source>
</evidence>
<evidence type="ECO:0000259" key="5">
    <source>
        <dbReference type="PROSITE" id="PS51352"/>
    </source>
</evidence>
<dbReference type="InterPro" id="IPR050553">
    <property type="entry name" value="Thioredoxin_ResA/DsbE_sf"/>
</dbReference>
<evidence type="ECO:0000313" key="7">
    <source>
        <dbReference type="Proteomes" id="UP000250831"/>
    </source>
</evidence>
<reference evidence="6 7" key="1">
    <citation type="submission" date="2018-04" db="EMBL/GenBank/DDBJ databases">
        <title>Sphingobacterium sp. M46 Genome.</title>
        <authorList>
            <person name="Cheng J."/>
            <person name="Li Y."/>
        </authorList>
    </citation>
    <scope>NUCLEOTIDE SEQUENCE [LARGE SCALE GENOMIC DNA]</scope>
    <source>
        <strain evidence="6 7">M46</strain>
    </source>
</reference>
<keyword evidence="3" id="KW-1015">Disulfide bond</keyword>